<gene>
    <name evidence="1" type="ORF">LC586_34470</name>
</gene>
<organism evidence="1 2">
    <name type="scientific">Nostoc favosum CHAB5714</name>
    <dbReference type="NCBI Taxonomy" id="2780399"/>
    <lineage>
        <taxon>Bacteria</taxon>
        <taxon>Bacillati</taxon>
        <taxon>Cyanobacteriota</taxon>
        <taxon>Cyanophyceae</taxon>
        <taxon>Nostocales</taxon>
        <taxon>Nostocaceae</taxon>
        <taxon>Nostoc</taxon>
        <taxon>Nostoc favosum</taxon>
    </lineage>
</organism>
<sequence>MTYLKYTQQALSRYNIPRLKRIAIELGVTPTGDKRAAETWINAIITYQSTQLQKVADEQALAQAELDNYIVDQAQTIAPEPLTPIEISFSHHEYYAGNQLIASISHDDNHLTQRWVVMVNGKELFRANTLMRCDRFICTHYKDGTLPEQEQLATPCTIENRIMAHIFNECQNYGFEILDDGIYHNNGVKLGKVGCTDGNWWVIKGSSGQQQYSNSVFDAVRRLCPSQTSLSMAQEATVQGAGSMEEQFSNEIMAEIFSECEKFGFEILDDGIYNCDRKLGEVGQTDGGWWFTRAVDQTQSIPCDSAMDAVWRLSMVDVSTDGKSIFDEYFLEQPLEQLTGDKLQRLLERAELITA</sequence>
<dbReference type="RefSeq" id="WP_229489963.1">
    <property type="nucleotide sequence ID" value="NZ_JAIVFQ010000110.1"/>
</dbReference>
<dbReference type="EMBL" id="JAIVFQ010000110">
    <property type="protein sequence ID" value="MCC5604138.1"/>
    <property type="molecule type" value="Genomic_DNA"/>
</dbReference>
<name>A0ABS8IK36_9NOSO</name>
<accession>A0ABS8IK36</accession>
<protein>
    <recommendedName>
        <fullName evidence="3">SAP domain-containing protein</fullName>
    </recommendedName>
</protein>
<proteinExistence type="predicted"/>
<comment type="caution">
    <text evidence="1">The sequence shown here is derived from an EMBL/GenBank/DDBJ whole genome shotgun (WGS) entry which is preliminary data.</text>
</comment>
<evidence type="ECO:0000313" key="1">
    <source>
        <dbReference type="EMBL" id="MCC5604138.1"/>
    </source>
</evidence>
<keyword evidence="2" id="KW-1185">Reference proteome</keyword>
<evidence type="ECO:0000313" key="2">
    <source>
        <dbReference type="Proteomes" id="UP001199525"/>
    </source>
</evidence>
<evidence type="ECO:0008006" key="3">
    <source>
        <dbReference type="Google" id="ProtNLM"/>
    </source>
</evidence>
<reference evidence="1 2" key="1">
    <citation type="journal article" date="2021" name="Microorganisms">
        <title>Genome Evolution of Filamentous Cyanobacterium Nostoc Species: From Facultative Symbiosis to Free Living.</title>
        <authorList>
            <person name="Huo D."/>
            <person name="Li H."/>
            <person name="Cai F."/>
            <person name="Guo X."/>
            <person name="Qiao Z."/>
            <person name="Wang W."/>
            <person name="Yu G."/>
            <person name="Li R."/>
        </authorList>
    </citation>
    <scope>NUCLEOTIDE SEQUENCE [LARGE SCALE GENOMIC DNA]</scope>
    <source>
        <strain evidence="1 2">CHAB 5714</strain>
    </source>
</reference>
<dbReference type="Proteomes" id="UP001199525">
    <property type="component" value="Unassembled WGS sequence"/>
</dbReference>